<sequence>MDINNYFNLNNNNIDFMLKFFQDYLKVVNENKILKNSLENSSKSTKKETSKPTPKFYLTSKSSKIIEKCVKTLKQTDPISGWFLHLLAISGCRGAEIQKVKMQDITPLLSKTGETFYNIKVNVAKKRAITCIREIVIKSEEFDAIQKAHENYFNEKNLDSRRTYLFQKTKHKFKDNQISIINISKKFKNLLKKSGFRANKSLHLFRNLFISNLKSNGYNSFQIKELMKYHSTNEIDNIYGLSAANKIHAYKCMKNNLKL</sequence>
<keyword evidence="1" id="KW-0614">Plasmid</keyword>
<geneLocation type="plasmid" evidence="1 2">
    <name>cp32-11</name>
</geneLocation>
<evidence type="ECO:0000313" key="1">
    <source>
        <dbReference type="EMBL" id="XPC85852.1"/>
    </source>
</evidence>
<reference evidence="1" key="1">
    <citation type="submission" date="2024-11" db="EMBL/GenBank/DDBJ databases">
        <title>Sequencing of Borrelia variable plasmids from multiple Borrelia sensu lato isolates.</title>
        <authorList>
            <person name="Mongodin E.F."/>
            <person name="Rudenko N."/>
            <person name="Fraser C.M."/>
            <person name="Schutzer S."/>
            <person name="Luft B."/>
            <person name="Morgan R."/>
            <person name="Casjens S."/>
            <person name="Qiu W."/>
        </authorList>
    </citation>
    <scope>NUCLEOTIDE SEQUENCE</scope>
    <source>
        <strain evidence="1">SCGT-18</strain>
    </source>
</reference>
<proteinExistence type="predicted"/>
<evidence type="ECO:0000313" key="2">
    <source>
        <dbReference type="Proteomes" id="UP001304851"/>
    </source>
</evidence>
<dbReference type="EMBL" id="CP179477">
    <property type="protein sequence ID" value="XPC85852.1"/>
    <property type="molecule type" value="Genomic_DNA"/>
</dbReference>
<accession>A0ACD5GML7</accession>
<protein>
    <submittedName>
        <fullName evidence="1">Tyrosine-type recombinase/integrase</fullName>
    </submittedName>
</protein>
<organism evidence="1 2">
    <name type="scientific">Borreliella carolinensis</name>
    <dbReference type="NCBI Taxonomy" id="478174"/>
    <lineage>
        <taxon>Bacteria</taxon>
        <taxon>Pseudomonadati</taxon>
        <taxon>Spirochaetota</taxon>
        <taxon>Spirochaetia</taxon>
        <taxon>Spirochaetales</taxon>
        <taxon>Borreliaceae</taxon>
        <taxon>Borreliella</taxon>
    </lineage>
</organism>
<dbReference type="Proteomes" id="UP001304851">
    <property type="component" value="Plasmid cp32-11"/>
</dbReference>
<gene>
    <name evidence="1" type="ORF">QIA18_07180</name>
</gene>
<keyword evidence="2" id="KW-1185">Reference proteome</keyword>
<name>A0ACD5GML7_9SPIR</name>